<comment type="caution">
    <text evidence="1">The sequence shown here is derived from an EMBL/GenBank/DDBJ whole genome shotgun (WGS) entry which is preliminary data.</text>
</comment>
<dbReference type="InParanoid" id="A0A218YWR5"/>
<evidence type="ECO:0000313" key="1">
    <source>
        <dbReference type="EMBL" id="OWO99123.1"/>
    </source>
</evidence>
<gene>
    <name evidence="1" type="ORF">B2J93_1921</name>
</gene>
<organism evidence="1 2">
    <name type="scientific">Diplocarpon coronariae</name>
    <dbReference type="NCBI Taxonomy" id="2795749"/>
    <lineage>
        <taxon>Eukaryota</taxon>
        <taxon>Fungi</taxon>
        <taxon>Dikarya</taxon>
        <taxon>Ascomycota</taxon>
        <taxon>Pezizomycotina</taxon>
        <taxon>Leotiomycetes</taxon>
        <taxon>Helotiales</taxon>
        <taxon>Drepanopezizaceae</taxon>
        <taxon>Diplocarpon</taxon>
    </lineage>
</organism>
<keyword evidence="2" id="KW-1185">Reference proteome</keyword>
<sequence length="42" mass="4624">MAQRLGYHRNIGAMAINVCEREAPPFLGAKTKRSTDGMEDTS</sequence>
<reference evidence="1 2" key="1">
    <citation type="submission" date="2017-04" db="EMBL/GenBank/DDBJ databases">
        <title>Draft genome sequence of Marssonina coronaria NL1: causal agent of apple blotch.</title>
        <authorList>
            <person name="Cheng Q."/>
        </authorList>
    </citation>
    <scope>NUCLEOTIDE SEQUENCE [LARGE SCALE GENOMIC DNA]</scope>
    <source>
        <strain evidence="1 2">NL1</strain>
    </source>
</reference>
<dbReference type="Proteomes" id="UP000242519">
    <property type="component" value="Unassembled WGS sequence"/>
</dbReference>
<dbReference type="EMBL" id="MZNU01000369">
    <property type="protein sequence ID" value="OWO99123.1"/>
    <property type="molecule type" value="Genomic_DNA"/>
</dbReference>
<proteinExistence type="predicted"/>
<dbReference type="AlphaFoldDB" id="A0A218YWR5"/>
<name>A0A218YWR5_9HELO</name>
<protein>
    <submittedName>
        <fullName evidence="1">Uncharacterized protein</fullName>
    </submittedName>
</protein>
<accession>A0A218YWR5</accession>
<evidence type="ECO:0000313" key="2">
    <source>
        <dbReference type="Proteomes" id="UP000242519"/>
    </source>
</evidence>